<name>A0A8S9PMR8_BRACR</name>
<reference evidence="1" key="1">
    <citation type="submission" date="2019-12" db="EMBL/GenBank/DDBJ databases">
        <title>Genome sequencing and annotation of Brassica cretica.</title>
        <authorList>
            <person name="Studholme D.J."/>
            <person name="Sarris P."/>
        </authorList>
    </citation>
    <scope>NUCLEOTIDE SEQUENCE</scope>
    <source>
        <strain evidence="1">PFS-109/04</strain>
        <tissue evidence="1">Leaf</tissue>
    </source>
</reference>
<accession>A0A8S9PMR8</accession>
<dbReference type="AlphaFoldDB" id="A0A8S9PMR8"/>
<sequence>MKIKKGKGPDQNQQPKSSHRLLLVRLSNGVECNDNGGTLISKNDADQQHHVFSGGMAGSIKTYKAQNVGK</sequence>
<comment type="caution">
    <text evidence="1">The sequence shown here is derived from an EMBL/GenBank/DDBJ whole genome shotgun (WGS) entry which is preliminary data.</text>
</comment>
<evidence type="ECO:0000313" key="1">
    <source>
        <dbReference type="EMBL" id="KAF3514003.1"/>
    </source>
</evidence>
<dbReference type="Proteomes" id="UP000712600">
    <property type="component" value="Unassembled WGS sequence"/>
</dbReference>
<gene>
    <name evidence="1" type="ORF">F2Q69_00002022</name>
</gene>
<proteinExistence type="predicted"/>
<organism evidence="1 2">
    <name type="scientific">Brassica cretica</name>
    <name type="common">Mustard</name>
    <dbReference type="NCBI Taxonomy" id="69181"/>
    <lineage>
        <taxon>Eukaryota</taxon>
        <taxon>Viridiplantae</taxon>
        <taxon>Streptophyta</taxon>
        <taxon>Embryophyta</taxon>
        <taxon>Tracheophyta</taxon>
        <taxon>Spermatophyta</taxon>
        <taxon>Magnoliopsida</taxon>
        <taxon>eudicotyledons</taxon>
        <taxon>Gunneridae</taxon>
        <taxon>Pentapetalae</taxon>
        <taxon>rosids</taxon>
        <taxon>malvids</taxon>
        <taxon>Brassicales</taxon>
        <taxon>Brassicaceae</taxon>
        <taxon>Brassiceae</taxon>
        <taxon>Brassica</taxon>
    </lineage>
</organism>
<dbReference type="EMBL" id="QGKX02001521">
    <property type="protein sequence ID" value="KAF3514003.1"/>
    <property type="molecule type" value="Genomic_DNA"/>
</dbReference>
<evidence type="ECO:0000313" key="2">
    <source>
        <dbReference type="Proteomes" id="UP000712600"/>
    </source>
</evidence>
<protein>
    <submittedName>
        <fullName evidence="1">Uncharacterized protein</fullName>
    </submittedName>
</protein>